<dbReference type="Proteomes" id="UP000681343">
    <property type="component" value="Chromosome"/>
</dbReference>
<sequence length="75" mass="7941">MSRKEDEKGGTQVPDFPRMFSAGAARVAAAGAAAAVAVTTAAEQKKQDHNEPDAGAVAVVKAHFFHLTYRMVHSM</sequence>
<reference evidence="1" key="1">
    <citation type="submission" date="2020-09" db="EMBL/GenBank/DDBJ databases">
        <title>New species isolated from human feces.</title>
        <authorList>
            <person name="Kitahara M."/>
            <person name="Shigeno Y."/>
            <person name="Shime M."/>
            <person name="Matsumoto Y."/>
            <person name="Nakamura S."/>
            <person name="Motooka D."/>
            <person name="Fukuoka S."/>
            <person name="Nishikawa H."/>
            <person name="Benno Y."/>
        </authorList>
    </citation>
    <scope>NUCLEOTIDE SEQUENCE</scope>
    <source>
        <strain evidence="1">MM35</strain>
    </source>
</reference>
<organism evidence="1 2">
    <name type="scientific">Vescimonas fastidiosa</name>
    <dbReference type="NCBI Taxonomy" id="2714353"/>
    <lineage>
        <taxon>Bacteria</taxon>
        <taxon>Bacillati</taxon>
        <taxon>Bacillota</taxon>
        <taxon>Clostridia</taxon>
        <taxon>Eubacteriales</taxon>
        <taxon>Oscillospiraceae</taxon>
        <taxon>Vescimonas</taxon>
    </lineage>
</organism>
<gene>
    <name evidence="1" type="ORF">MM35RIKEN_07210</name>
</gene>
<dbReference type="KEGG" id="vfa:MM35RIKEN_07210"/>
<evidence type="ECO:0000313" key="2">
    <source>
        <dbReference type="Proteomes" id="UP000681343"/>
    </source>
</evidence>
<evidence type="ECO:0000313" key="1">
    <source>
        <dbReference type="EMBL" id="BCK78529.1"/>
    </source>
</evidence>
<accession>A0A810PNX4</accession>
<dbReference type="EMBL" id="AP023415">
    <property type="protein sequence ID" value="BCK78529.1"/>
    <property type="molecule type" value="Genomic_DNA"/>
</dbReference>
<protein>
    <submittedName>
        <fullName evidence="1">Uncharacterized protein</fullName>
    </submittedName>
</protein>
<proteinExistence type="predicted"/>
<keyword evidence="2" id="KW-1185">Reference proteome</keyword>
<name>A0A810PNX4_9FIRM</name>
<dbReference type="AlphaFoldDB" id="A0A810PNX4"/>